<proteinExistence type="evidence at transcript level"/>
<dbReference type="SMR" id="A0A288W7G5"/>
<accession>A0A288W7G5</accession>
<feature type="compositionally biased region" description="Basic and acidic residues" evidence="1">
    <location>
        <begin position="1"/>
        <end position="19"/>
    </location>
</feature>
<dbReference type="EMBL" id="KX816866">
    <property type="protein sequence ID" value="ARR73564.1"/>
    <property type="molecule type" value="mRNA"/>
</dbReference>
<dbReference type="AlphaFoldDB" id="A0A288W7G5"/>
<reference evidence="2" key="1">
    <citation type="submission" date="2016-09" db="EMBL/GenBank/DDBJ databases">
        <title>Lumbricin in Eisenia sp.</title>
        <authorList>
            <person name="Boros A."/>
            <person name="Engelmann P."/>
        </authorList>
    </citation>
    <scope>NUCLEOTIDE SEQUENCE</scope>
    <source>
        <tissue evidence="2">Central nervous system</tissue>
    </source>
</reference>
<sequence length="63" mass="7378">MYSKYERQKDKRPYSERKNQYTGPQFLYPPERIPPQKVIKWNEEGLPIYEIPGEGGHAEPAAA</sequence>
<evidence type="ECO:0000256" key="1">
    <source>
        <dbReference type="SAM" id="MobiDB-lite"/>
    </source>
</evidence>
<protein>
    <submittedName>
        <fullName evidence="2">Lumbricin</fullName>
    </submittedName>
</protein>
<name>A0A288W7G5_9ANNE</name>
<evidence type="ECO:0000313" key="2">
    <source>
        <dbReference type="EMBL" id="ARR73564.1"/>
    </source>
</evidence>
<feature type="region of interest" description="Disordered" evidence="1">
    <location>
        <begin position="1"/>
        <end position="29"/>
    </location>
</feature>
<organism evidence="2">
    <name type="scientific">Eisenia andrei</name>
    <dbReference type="NCBI Taxonomy" id="168636"/>
    <lineage>
        <taxon>Eukaryota</taxon>
        <taxon>Metazoa</taxon>
        <taxon>Spiralia</taxon>
        <taxon>Lophotrochozoa</taxon>
        <taxon>Annelida</taxon>
        <taxon>Clitellata</taxon>
        <taxon>Oligochaeta</taxon>
        <taxon>Crassiclitellata</taxon>
        <taxon>Lumbricina</taxon>
        <taxon>Lumbricidae</taxon>
        <taxon>Lumbricinae</taxon>
        <taxon>Eisenia</taxon>
    </lineage>
</organism>